<organism evidence="1">
    <name type="scientific">marine metagenome</name>
    <dbReference type="NCBI Taxonomy" id="408172"/>
    <lineage>
        <taxon>unclassified sequences</taxon>
        <taxon>metagenomes</taxon>
        <taxon>ecological metagenomes</taxon>
    </lineage>
</organism>
<dbReference type="PIRSF" id="PIRSF006380">
    <property type="entry name" value="UCP006380"/>
    <property type="match status" value="1"/>
</dbReference>
<dbReference type="Pfam" id="PF01949">
    <property type="entry name" value="Endo_dU"/>
    <property type="match status" value="1"/>
</dbReference>
<dbReference type="EMBL" id="UINC01010778">
    <property type="protein sequence ID" value="SVA47825.1"/>
    <property type="molecule type" value="Genomic_DNA"/>
</dbReference>
<sequence>MKTLHLEKHGLRGLAIAESFLQNSKKSILAGLVTTSDFIIDGFIFGRSTVGGDDATDTILSMYTKLNRSDINFILISGIVISLYNIVDIKKISQKTELPVIGVTYNDSDSIQDAIKHHFPNSYKSKLDQYSKLDSRKEITLHTSYNLYIRNEGCTVLEAKQLLDKLTLQGSFPEPLRIAQLLAKTLLRSKF</sequence>
<dbReference type="AlphaFoldDB" id="A0A381W5P9"/>
<reference evidence="1" key="1">
    <citation type="submission" date="2018-05" db="EMBL/GenBank/DDBJ databases">
        <authorList>
            <person name="Lanie J.A."/>
            <person name="Ng W.-L."/>
            <person name="Kazmierczak K.M."/>
            <person name="Andrzejewski T.M."/>
            <person name="Davidsen T.M."/>
            <person name="Wayne K.J."/>
            <person name="Tettelin H."/>
            <person name="Glass J.I."/>
            <person name="Rusch D."/>
            <person name="Podicherti R."/>
            <person name="Tsui H.-C.T."/>
            <person name="Winkler M.E."/>
        </authorList>
    </citation>
    <scope>NUCLEOTIDE SEQUENCE</scope>
</reference>
<proteinExistence type="inferred from homology"/>
<protein>
    <submittedName>
        <fullName evidence="1">Uncharacterized protein</fullName>
    </submittedName>
</protein>
<dbReference type="PANTHER" id="PTHR39518:SF2">
    <property type="entry name" value="UPF0215 PROTEIN MJ1150"/>
    <property type="match status" value="1"/>
</dbReference>
<name>A0A381W5P9_9ZZZZ</name>
<dbReference type="PANTHER" id="PTHR39518">
    <property type="entry name" value="UPF0215 PROTEIN MJ1150"/>
    <property type="match status" value="1"/>
</dbReference>
<dbReference type="Gene3D" id="3.30.2170.10">
    <property type="entry name" value="archaeoglobus fulgidus dsm 4304 superfamily"/>
    <property type="match status" value="1"/>
</dbReference>
<accession>A0A381W5P9</accession>
<dbReference type="InterPro" id="IPR002802">
    <property type="entry name" value="Endo_dU"/>
</dbReference>
<gene>
    <name evidence="1" type="ORF">METZ01_LOCUS100679</name>
</gene>
<evidence type="ECO:0000313" key="1">
    <source>
        <dbReference type="EMBL" id="SVA47825.1"/>
    </source>
</evidence>
<dbReference type="HAMAP" id="MF_00582">
    <property type="entry name" value="UPF0215"/>
    <property type="match status" value="1"/>
</dbReference>